<protein>
    <submittedName>
        <fullName evidence="1">Uncharacterized protein</fullName>
    </submittedName>
</protein>
<dbReference type="AlphaFoldDB" id="M0MEA3"/>
<dbReference type="Proteomes" id="UP000011669">
    <property type="component" value="Unassembled WGS sequence"/>
</dbReference>
<gene>
    <name evidence="1" type="ORF">C449_11218</name>
</gene>
<name>M0MEA3_9EURY</name>
<dbReference type="STRING" id="1227455.C449_11218"/>
<organism evidence="1 2">
    <name type="scientific">Halococcus saccharolyticus DSM 5350</name>
    <dbReference type="NCBI Taxonomy" id="1227455"/>
    <lineage>
        <taxon>Archaea</taxon>
        <taxon>Methanobacteriati</taxon>
        <taxon>Methanobacteriota</taxon>
        <taxon>Stenosarchaea group</taxon>
        <taxon>Halobacteria</taxon>
        <taxon>Halobacteriales</taxon>
        <taxon>Halococcaceae</taxon>
        <taxon>Halococcus</taxon>
    </lineage>
</organism>
<accession>M0MEA3</accession>
<evidence type="ECO:0000313" key="1">
    <source>
        <dbReference type="EMBL" id="EMA44092.1"/>
    </source>
</evidence>
<comment type="caution">
    <text evidence="1">The sequence shown here is derived from an EMBL/GenBank/DDBJ whole genome shotgun (WGS) entry which is preliminary data.</text>
</comment>
<keyword evidence="2" id="KW-1185">Reference proteome</keyword>
<dbReference type="EMBL" id="AOMD01000025">
    <property type="protein sequence ID" value="EMA44092.1"/>
    <property type="molecule type" value="Genomic_DNA"/>
</dbReference>
<reference evidence="1 2" key="1">
    <citation type="journal article" date="2014" name="PLoS Genet.">
        <title>Phylogenetically driven sequencing of extremely halophilic archaea reveals strategies for static and dynamic osmo-response.</title>
        <authorList>
            <person name="Becker E.A."/>
            <person name="Seitzer P.M."/>
            <person name="Tritt A."/>
            <person name="Larsen D."/>
            <person name="Krusor M."/>
            <person name="Yao A.I."/>
            <person name="Wu D."/>
            <person name="Madern D."/>
            <person name="Eisen J.A."/>
            <person name="Darling A.E."/>
            <person name="Facciotti M.T."/>
        </authorList>
    </citation>
    <scope>NUCLEOTIDE SEQUENCE [LARGE SCALE GENOMIC DNA]</scope>
    <source>
        <strain evidence="1 2">DSM 5350</strain>
    </source>
</reference>
<sequence>MQMIGATTFCPKTGAQLSERRHYDEHGRALRAPVADGIVAETELDGELTAGSIRSSRRALLAHFRRSHQYHEAENAALYRKVALWLRRLKQSASGPRAPDAIVWLALSARVRHADHDADWMLAHVDVRCPRCHGRLSYEQIGAGTIYAACGTDCTDDSADRLTEIETLACDLYARSFPSVGGPTFPQSWPQTAAPRD</sequence>
<dbReference type="PATRIC" id="fig|1227455.4.peg.2300"/>
<dbReference type="InParanoid" id="M0MEA3"/>
<evidence type="ECO:0000313" key="2">
    <source>
        <dbReference type="Proteomes" id="UP000011669"/>
    </source>
</evidence>
<proteinExistence type="predicted"/>